<feature type="domain" description="EGF-like" evidence="14">
    <location>
        <begin position="1538"/>
        <end position="1574"/>
    </location>
</feature>
<feature type="disulfide bond" evidence="8">
    <location>
        <begin position="1602"/>
        <end position="1611"/>
    </location>
</feature>
<accession>C3ZSQ8</accession>
<keyword evidence="1 8" id="KW-0245">EGF-like domain</keyword>
<dbReference type="EMBL" id="GG666674">
    <property type="protein sequence ID" value="EEN44460.1"/>
    <property type="molecule type" value="Genomic_DNA"/>
</dbReference>
<feature type="disulfide bond" evidence="9">
    <location>
        <begin position="881"/>
        <end position="908"/>
    </location>
</feature>
<feature type="disulfide bond" evidence="9">
    <location>
        <begin position="709"/>
        <end position="736"/>
    </location>
</feature>
<feature type="disulfide bond" evidence="9">
    <location>
        <begin position="1052"/>
        <end position="1079"/>
    </location>
</feature>
<dbReference type="InterPro" id="IPR011009">
    <property type="entry name" value="Kinase-like_dom_sf"/>
</dbReference>
<feature type="transmembrane region" description="Helical" evidence="11">
    <location>
        <begin position="70"/>
        <end position="90"/>
    </location>
</feature>
<keyword evidence="6 8" id="KW-1015">Disulfide bond</keyword>
<dbReference type="InterPro" id="IPR001245">
    <property type="entry name" value="Ser-Thr/Tyr_kinase_cat_dom"/>
</dbReference>
<feature type="domain" description="Sushi" evidence="16">
    <location>
        <begin position="739"/>
        <end position="795"/>
    </location>
</feature>
<dbReference type="PROSITE" id="PS00109">
    <property type="entry name" value="PROTEIN_KINASE_TYR"/>
    <property type="match status" value="1"/>
</dbReference>
<evidence type="ECO:0000256" key="1">
    <source>
        <dbReference type="ARBA" id="ARBA00022536"/>
    </source>
</evidence>
<protein>
    <recommendedName>
        <fullName evidence="18">Receptor protein-tyrosine kinase</fullName>
    </recommendedName>
</protein>
<keyword evidence="4" id="KW-0677">Repeat</keyword>
<feature type="disulfide bond" evidence="9">
    <location>
        <begin position="481"/>
        <end position="508"/>
    </location>
</feature>
<dbReference type="PROSITE" id="PS00615">
    <property type="entry name" value="C_TYPE_LECTIN_1"/>
    <property type="match status" value="1"/>
</dbReference>
<keyword evidence="5" id="KW-0829">Tyrosine-protein kinase</keyword>
<dbReference type="SMART" id="SM00219">
    <property type="entry name" value="TyrKc"/>
    <property type="match status" value="1"/>
</dbReference>
<dbReference type="Gene3D" id="2.10.25.10">
    <property type="entry name" value="Laminin"/>
    <property type="match status" value="2"/>
</dbReference>
<evidence type="ECO:0000256" key="8">
    <source>
        <dbReference type="PROSITE-ProRule" id="PRU00076"/>
    </source>
</evidence>
<feature type="domain" description="Sushi" evidence="16">
    <location>
        <begin position="1251"/>
        <end position="1307"/>
    </location>
</feature>
<dbReference type="PROSITE" id="PS50041">
    <property type="entry name" value="C_TYPE_LECTIN_2"/>
    <property type="match status" value="1"/>
</dbReference>
<dbReference type="GO" id="GO:0004713">
    <property type="term" value="F:protein tyrosine kinase activity"/>
    <property type="evidence" value="ECO:0007669"/>
    <property type="project" value="UniProtKB-KW"/>
</dbReference>
<evidence type="ECO:0008006" key="18">
    <source>
        <dbReference type="Google" id="ProtNLM"/>
    </source>
</evidence>
<keyword evidence="10" id="KW-0547">Nucleotide-binding</keyword>
<feature type="domain" description="Sushi" evidence="16">
    <location>
        <begin position="625"/>
        <end position="681"/>
    </location>
</feature>
<feature type="disulfide bond" evidence="8">
    <location>
        <begin position="1564"/>
        <end position="1573"/>
    </location>
</feature>
<feature type="disulfide bond" evidence="9">
    <location>
        <begin position="938"/>
        <end position="965"/>
    </location>
</feature>
<dbReference type="PROSITE" id="PS01186">
    <property type="entry name" value="EGF_2"/>
    <property type="match status" value="2"/>
</dbReference>
<sequence length="1765" mass="192648">MARREVSVGVMVSVVVLLSFLEQNPVQATLSNLRPKTAYSISATTVANGRRGQTKFATFTTGAVYVDPKLVGSVTAVLVVFVAAATLCIVRIVKRLRYRLDPTQLFKEVLEDIVGSEKMEPWLKNRRDLFLDELIGEGEFGHVRKGVLMEDGQAVTVAAKTLRVDRANEITYRDFAKEASLLIEVNDDGGHVNIVSLIGLVVDGVKKKDPRYILVEYAEPGELLWYLLGTQNSRYQADFPPGLGRQLTEVAIDIARGMLELKRRRITHRDLACRNIVLSSPDGQAGRLVAKISDFGLARDVYVTTQYMRHPLTNVLLPIKWMAIESLIEGVYSCKSDMWGFGVVLWEIATLGGTPYPEVCGYETLVTRLRRGYRLQKPNGCSDELYELMNLCWLDDPDVRPTPDVMEVRLEQLLQQDKFWVPFVRQQQQDVQKQRLVWVNRILSAKQQVDLRIIRKMEQFSAYLQHVSGGSAFQAIKTFMCDTGYELAGSNTRQCAASGTWTGTQPVCNRKRCAALQAPPHGSISGTFFLGDTVTFACNAKYEMTGSSNRTCQTTQQWTGSQPTCVEMRCPALSIPPNGQVVGGMVIGDLLRFTCNLGYYLVGNTTLLCRDDKTWNGSRPNCEKVVCPPPAVPPNCDVNGGRTYGDTVTYTCDVGYRLSGTGTRVCLATGVWGDTAPSCERKACRILFPPLHGAVSGGHHYGDVVTYTCDVGYDLIGSPSRTCQENQQWTSSQPICKLVQCTRLNAPTQGTMNGGNTYNSTVYFTCAQGYTLSGSSNRTCQADGMWSGTQPTCSARECPELDAPLNGDRTGGTSVGSFLVFFCYTGYDITGGDFMRTCEADQTWSGTQPTCQRKTCPELQPPPNGNITGTNLYGDVVTFTCAAGYELMGSDTRTCQGNAQWSGNQPSCSRVQCPTLSPIPNGQMSGGTLFGQLVSFLCNSGYELSGSSSRVCQSDSTWSGIQPSCVRKECSQLDPPHNGGINGTNFFGDTVTFDCDAGYNLVGSPSRTCQSDQGWSGVQPHCERKQCAPLNAPVNGNMTGGNFYGDQVAFSCDTGFQLTNSDVRVCGANGVWSGVQPTCEVVECSVLQTPPNGNMTMSGVTYGDTVTTSCDSGYDVVSGDTVRTCQATGDWSEKCCTQPSVQYGSYNGTICYNETISIECEEGHYLSTPDAEMTCTETGTWDKPIPRCEKICCNASIAGSNGYLTAPSGYCFGSTALIRCNLGYKLDGEANILYCNASGGWEGEMQTCERITCGDPGEVRNAVRILTGTFYGDTVTYICDTGFLLVGNETHTCNEDGYWGIPPFCEANSLCNRTHLSVPKDGSKVCFDSPQGTTPVEYCQMHCNAPLVYSASTSMYECSVDTSWRWQVRQVYSGITLFSVVSVGECSPPLNPFVPITVGGLVITAGQPLDMTAIEDEMKYQLDRLGLCNSPCEIGSITVEIFNARRRSGGIQYQISVQLRAYADPALITPTNTIQMEWVRIAGVLRQQAMQLQTLVQRGGLVLTVGNQTLSVADNGITISNPSLGCKGGEIMQGVDCYIDECADPNICPNARCINRPGSYSCQCLTGYEGPVCADIDECRYAGYCPDHSTCTNTEGDYYCTCEQGYQGDNCEDIDECRNTSLNTCGPNQLCVNTVGSFHCDDCTMHNGKCYIMSDTKATFTEAETKCAVGGGILATVKDQQTQDFFVQLLSVSNTDVWIGLTDLDVEGQFVWTDGSPLVYSNWAPGEPNGDDTTDCVHLWPLANFRWDDMPCGRSNYYVCQYSMP</sequence>
<dbReference type="InterPro" id="IPR017441">
    <property type="entry name" value="Protein_kinase_ATP_BS"/>
</dbReference>
<dbReference type="CDD" id="cd00054">
    <property type="entry name" value="EGF_CA"/>
    <property type="match status" value="3"/>
</dbReference>
<dbReference type="GO" id="GO:0005524">
    <property type="term" value="F:ATP binding"/>
    <property type="evidence" value="ECO:0007669"/>
    <property type="project" value="UniProtKB-UniRule"/>
</dbReference>
<feature type="domain" description="Sushi" evidence="16">
    <location>
        <begin position="478"/>
        <end position="510"/>
    </location>
</feature>
<feature type="disulfide bond" evidence="9">
    <location>
        <begin position="766"/>
        <end position="793"/>
    </location>
</feature>
<feature type="domain" description="Protein kinase" evidence="13">
    <location>
        <begin position="129"/>
        <end position="424"/>
    </location>
</feature>
<dbReference type="SMART" id="SM00179">
    <property type="entry name" value="EGF_CA"/>
    <property type="match status" value="3"/>
</dbReference>
<dbReference type="Pfam" id="PF00084">
    <property type="entry name" value="Sushi"/>
    <property type="match status" value="15"/>
</dbReference>
<dbReference type="InterPro" id="IPR049883">
    <property type="entry name" value="NOTCH1_EGF-like"/>
</dbReference>
<dbReference type="STRING" id="7739.C3ZSQ8"/>
<name>C3ZSQ8_BRAFL</name>
<dbReference type="InterPro" id="IPR016186">
    <property type="entry name" value="C-type_lectin-like/link_sf"/>
</dbReference>
<dbReference type="InterPro" id="IPR020635">
    <property type="entry name" value="Tyr_kinase_cat_dom"/>
</dbReference>
<evidence type="ECO:0000256" key="11">
    <source>
        <dbReference type="SAM" id="Phobius"/>
    </source>
</evidence>
<feature type="domain" description="Sushi" evidence="16">
    <location>
        <begin position="911"/>
        <end position="967"/>
    </location>
</feature>
<keyword evidence="7" id="KW-0325">Glycoprotein</keyword>
<dbReference type="SMART" id="SM00032">
    <property type="entry name" value="CCP"/>
    <property type="match status" value="15"/>
</dbReference>
<keyword evidence="11" id="KW-0812">Transmembrane</keyword>
<dbReference type="GO" id="GO:0005509">
    <property type="term" value="F:calcium ion binding"/>
    <property type="evidence" value="ECO:0007669"/>
    <property type="project" value="InterPro"/>
</dbReference>
<keyword evidence="3 12" id="KW-0732">Signal</keyword>
<evidence type="ECO:0000259" key="15">
    <source>
        <dbReference type="PROSITE" id="PS50041"/>
    </source>
</evidence>
<feature type="domain" description="Sushi" evidence="16">
    <location>
        <begin position="854"/>
        <end position="910"/>
    </location>
</feature>
<evidence type="ECO:0000256" key="9">
    <source>
        <dbReference type="PROSITE-ProRule" id="PRU00302"/>
    </source>
</evidence>
<comment type="caution">
    <text evidence="8">Lacks conserved residue(s) required for the propagation of feature annotation.</text>
</comment>
<dbReference type="InterPro" id="IPR008266">
    <property type="entry name" value="Tyr_kinase_AS"/>
</dbReference>
<dbReference type="CDD" id="cd00037">
    <property type="entry name" value="CLECT"/>
    <property type="match status" value="1"/>
</dbReference>
<dbReference type="FunFam" id="1.10.510.10:FF:001927">
    <property type="entry name" value="Receptor protein-tyrosine kinase"/>
    <property type="match status" value="1"/>
</dbReference>
<evidence type="ECO:0000256" key="2">
    <source>
        <dbReference type="ARBA" id="ARBA00022659"/>
    </source>
</evidence>
<keyword evidence="5" id="KW-0808">Transferase</keyword>
<dbReference type="SMART" id="SM00181">
    <property type="entry name" value="EGF"/>
    <property type="match status" value="3"/>
</dbReference>
<dbReference type="Pfam" id="PF07714">
    <property type="entry name" value="PK_Tyr_Ser-Thr"/>
    <property type="match status" value="1"/>
</dbReference>
<dbReference type="Gene3D" id="3.10.100.10">
    <property type="entry name" value="Mannose-Binding Protein A, subunit A"/>
    <property type="match status" value="1"/>
</dbReference>
<dbReference type="Gene3D" id="1.10.510.10">
    <property type="entry name" value="Transferase(Phosphotransferase) domain 1"/>
    <property type="match status" value="1"/>
</dbReference>
<dbReference type="SMART" id="SM00034">
    <property type="entry name" value="CLECT"/>
    <property type="match status" value="1"/>
</dbReference>
<dbReference type="PROSITE" id="PS50026">
    <property type="entry name" value="EGF_3"/>
    <property type="match status" value="2"/>
</dbReference>
<dbReference type="PROSITE" id="PS00010">
    <property type="entry name" value="ASX_HYDROXYL"/>
    <property type="match status" value="2"/>
</dbReference>
<feature type="domain" description="Sushi" evidence="16">
    <location>
        <begin position="1020"/>
        <end position="1081"/>
    </location>
</feature>
<dbReference type="eggNOG" id="KOG0200">
    <property type="taxonomic scope" value="Eukaryota"/>
</dbReference>
<dbReference type="SUPFAM" id="SSF57535">
    <property type="entry name" value="Complement control module/SCR domain"/>
    <property type="match status" value="15"/>
</dbReference>
<dbReference type="InterPro" id="IPR035976">
    <property type="entry name" value="Sushi/SCR/CCP_sf"/>
</dbReference>
<feature type="disulfide bond" evidence="9">
    <location>
        <begin position="652"/>
        <end position="679"/>
    </location>
</feature>
<organism>
    <name type="scientific">Branchiostoma floridae</name>
    <name type="common">Florida lancelet</name>
    <name type="synonym">Amphioxus</name>
    <dbReference type="NCBI Taxonomy" id="7739"/>
    <lineage>
        <taxon>Eukaryota</taxon>
        <taxon>Metazoa</taxon>
        <taxon>Chordata</taxon>
        <taxon>Cephalochordata</taxon>
        <taxon>Leptocardii</taxon>
        <taxon>Amphioxiformes</taxon>
        <taxon>Branchiostomatidae</taxon>
        <taxon>Branchiostoma</taxon>
    </lineage>
</organism>
<dbReference type="PANTHER" id="PTHR46393">
    <property type="entry name" value="SUSHI DOMAIN-CONTAINING PROTEIN"/>
    <property type="match status" value="1"/>
</dbReference>
<evidence type="ECO:0000256" key="12">
    <source>
        <dbReference type="SAM" id="SignalP"/>
    </source>
</evidence>
<dbReference type="CDD" id="cd00033">
    <property type="entry name" value="CCP"/>
    <property type="match status" value="15"/>
</dbReference>
<dbReference type="SUPFAM" id="SSF57196">
    <property type="entry name" value="EGF/Laminin"/>
    <property type="match status" value="2"/>
</dbReference>
<evidence type="ECO:0000256" key="6">
    <source>
        <dbReference type="ARBA" id="ARBA00023157"/>
    </source>
</evidence>
<keyword evidence="11" id="KW-0472">Membrane</keyword>
<keyword evidence="2 9" id="KW-0768">Sushi</keyword>
<dbReference type="InterPro" id="IPR000436">
    <property type="entry name" value="Sushi_SCR_CCP_dom"/>
</dbReference>
<dbReference type="Gene3D" id="3.30.200.20">
    <property type="entry name" value="Phosphorylase Kinase, domain 1"/>
    <property type="match status" value="1"/>
</dbReference>
<evidence type="ECO:0000256" key="7">
    <source>
        <dbReference type="ARBA" id="ARBA00023180"/>
    </source>
</evidence>
<dbReference type="PANTHER" id="PTHR46393:SF7">
    <property type="entry name" value="COMPLEMENT C2"/>
    <property type="match status" value="1"/>
</dbReference>
<proteinExistence type="predicted"/>
<dbReference type="eggNOG" id="KOG4297">
    <property type="taxonomic scope" value="Eukaryota"/>
</dbReference>
<feature type="domain" description="Sushi" evidence="16">
    <location>
        <begin position="1134"/>
        <end position="1190"/>
    </location>
</feature>
<dbReference type="Gene3D" id="2.10.70.10">
    <property type="entry name" value="Complement Module, domain 1"/>
    <property type="match status" value="15"/>
</dbReference>
<dbReference type="InterPro" id="IPR000742">
    <property type="entry name" value="EGF"/>
</dbReference>
<dbReference type="InterPro" id="IPR000152">
    <property type="entry name" value="EGF-type_Asp/Asn_hydroxyl_site"/>
</dbReference>
<dbReference type="InterPro" id="IPR018097">
    <property type="entry name" value="EGF_Ca-bd_CS"/>
</dbReference>
<evidence type="ECO:0000256" key="3">
    <source>
        <dbReference type="ARBA" id="ARBA00022729"/>
    </source>
</evidence>
<feature type="disulfide bond" evidence="9">
    <location>
        <begin position="595"/>
        <end position="622"/>
    </location>
</feature>
<feature type="signal peptide" evidence="12">
    <location>
        <begin position="1"/>
        <end position="28"/>
    </location>
</feature>
<dbReference type="Pfam" id="PF00059">
    <property type="entry name" value="Lectin_C"/>
    <property type="match status" value="1"/>
</dbReference>
<dbReference type="InterPro" id="IPR001881">
    <property type="entry name" value="EGF-like_Ca-bd_dom"/>
</dbReference>
<evidence type="ECO:0000259" key="13">
    <source>
        <dbReference type="PROSITE" id="PS50011"/>
    </source>
</evidence>
<feature type="domain" description="Sushi" evidence="16">
    <location>
        <begin position="568"/>
        <end position="624"/>
    </location>
</feature>
<evidence type="ECO:0000256" key="4">
    <source>
        <dbReference type="ARBA" id="ARBA00022737"/>
    </source>
</evidence>
<feature type="chain" id="PRO_5002936811" description="Receptor protein-tyrosine kinase" evidence="12">
    <location>
        <begin position="29"/>
        <end position="1765"/>
    </location>
</feature>
<dbReference type="PROSITE" id="PS00022">
    <property type="entry name" value="EGF_1"/>
    <property type="match status" value="2"/>
</dbReference>
<evidence type="ECO:0000259" key="14">
    <source>
        <dbReference type="PROSITE" id="PS50026"/>
    </source>
</evidence>
<reference evidence="17" key="1">
    <citation type="journal article" date="2008" name="Nature">
        <title>The amphioxus genome and the evolution of the chordate karyotype.</title>
        <authorList>
            <consortium name="US DOE Joint Genome Institute (JGI-PGF)"/>
            <person name="Putnam N.H."/>
            <person name="Butts T."/>
            <person name="Ferrier D.E.K."/>
            <person name="Furlong R.F."/>
            <person name="Hellsten U."/>
            <person name="Kawashima T."/>
            <person name="Robinson-Rechavi M."/>
            <person name="Shoguchi E."/>
            <person name="Terry A."/>
            <person name="Yu J.-K."/>
            <person name="Benito-Gutierrez E.L."/>
            <person name="Dubchak I."/>
            <person name="Garcia-Fernandez J."/>
            <person name="Gibson-Brown J.J."/>
            <person name="Grigoriev I.V."/>
            <person name="Horton A.C."/>
            <person name="de Jong P.J."/>
            <person name="Jurka J."/>
            <person name="Kapitonov V.V."/>
            <person name="Kohara Y."/>
            <person name="Kuroki Y."/>
            <person name="Lindquist E."/>
            <person name="Lucas S."/>
            <person name="Osoegawa K."/>
            <person name="Pennacchio L.A."/>
            <person name="Salamov A.A."/>
            <person name="Satou Y."/>
            <person name="Sauka-Spengler T."/>
            <person name="Schmutz J."/>
            <person name="Shin-I T."/>
            <person name="Toyoda A."/>
            <person name="Bronner-Fraser M."/>
            <person name="Fujiyama A."/>
            <person name="Holland L.Z."/>
            <person name="Holland P.W.H."/>
            <person name="Satoh N."/>
            <person name="Rokhsar D.S."/>
        </authorList>
    </citation>
    <scope>NUCLEOTIDE SEQUENCE [LARGE SCALE GENOMIC DNA]</scope>
    <source>
        <strain evidence="17">S238N-H82</strain>
        <tissue evidence="17">Testes</tissue>
    </source>
</reference>
<dbReference type="Pfam" id="PF07645">
    <property type="entry name" value="EGF_CA"/>
    <property type="match status" value="3"/>
</dbReference>
<feature type="domain" description="Sushi" evidence="16">
    <location>
        <begin position="682"/>
        <end position="738"/>
    </location>
</feature>
<dbReference type="SUPFAM" id="SSF56112">
    <property type="entry name" value="Protein kinase-like (PK-like)"/>
    <property type="match status" value="1"/>
</dbReference>
<feature type="domain" description="Sushi" evidence="16">
    <location>
        <begin position="511"/>
        <end position="567"/>
    </location>
</feature>
<evidence type="ECO:0000313" key="17">
    <source>
        <dbReference type="EMBL" id="EEN44460.1"/>
    </source>
</evidence>
<evidence type="ECO:0000256" key="10">
    <source>
        <dbReference type="PROSITE-ProRule" id="PRU10141"/>
    </source>
</evidence>
<feature type="domain" description="Sushi" evidence="16">
    <location>
        <begin position="1191"/>
        <end position="1250"/>
    </location>
</feature>
<feature type="domain" description="C-type lectin" evidence="15">
    <location>
        <begin position="1646"/>
        <end position="1761"/>
    </location>
</feature>
<gene>
    <name evidence="17" type="ORF">BRAFLDRAFT_63398</name>
</gene>
<dbReference type="SUPFAM" id="SSF56436">
    <property type="entry name" value="C-type lectin-like"/>
    <property type="match status" value="1"/>
</dbReference>
<feature type="binding site" evidence="10">
    <location>
        <position position="160"/>
    </location>
    <ligand>
        <name>ATP</name>
        <dbReference type="ChEBI" id="CHEBI:30616"/>
    </ligand>
</feature>
<dbReference type="eggNOG" id="KOG4193">
    <property type="taxonomic scope" value="Eukaryota"/>
</dbReference>
<dbReference type="PROSITE" id="PS00107">
    <property type="entry name" value="PROTEIN_KINASE_ATP"/>
    <property type="match status" value="1"/>
</dbReference>
<dbReference type="InterPro" id="IPR018378">
    <property type="entry name" value="C-type_lectin_CS"/>
</dbReference>
<feature type="domain" description="Sushi" evidence="16">
    <location>
        <begin position="796"/>
        <end position="853"/>
    </location>
</feature>
<evidence type="ECO:0000259" key="16">
    <source>
        <dbReference type="PROSITE" id="PS50923"/>
    </source>
</evidence>
<dbReference type="PROSITE" id="PS50011">
    <property type="entry name" value="PROTEIN_KINASE_DOM"/>
    <property type="match status" value="1"/>
</dbReference>
<dbReference type="CDD" id="cd00192">
    <property type="entry name" value="PTKc"/>
    <property type="match status" value="1"/>
</dbReference>
<keyword evidence="10" id="KW-0067">ATP-binding</keyword>
<feature type="disulfide bond" evidence="9">
    <location>
        <begin position="538"/>
        <end position="565"/>
    </location>
</feature>
<dbReference type="InterPro" id="IPR001304">
    <property type="entry name" value="C-type_lectin-like"/>
</dbReference>
<dbReference type="PRINTS" id="PR00109">
    <property type="entry name" value="TYRKINASE"/>
</dbReference>
<feature type="domain" description="EGF-like" evidence="14">
    <location>
        <begin position="1575"/>
        <end position="1612"/>
    </location>
</feature>
<dbReference type="PROSITE" id="PS01187">
    <property type="entry name" value="EGF_CA"/>
    <property type="match status" value="1"/>
</dbReference>
<evidence type="ECO:0000256" key="5">
    <source>
        <dbReference type="ARBA" id="ARBA00023137"/>
    </source>
</evidence>
<dbReference type="InterPro" id="IPR000719">
    <property type="entry name" value="Prot_kinase_dom"/>
</dbReference>
<keyword evidence="11" id="KW-1133">Transmembrane helix</keyword>
<dbReference type="PROSITE" id="PS50923">
    <property type="entry name" value="SUSHI"/>
    <property type="match status" value="13"/>
</dbReference>
<dbReference type="InParanoid" id="C3ZSQ8"/>
<dbReference type="FunFam" id="2.10.25.10:FF:000038">
    <property type="entry name" value="Fibrillin 2"/>
    <property type="match status" value="1"/>
</dbReference>
<keyword evidence="5" id="KW-0418">Kinase</keyword>
<dbReference type="InterPro" id="IPR016187">
    <property type="entry name" value="CTDL_fold"/>
</dbReference>